<dbReference type="PANTHER" id="PTHR11767:SF111">
    <property type="entry name" value="INWARD RECTIFIER POTASSIUM CHANNEL 2-LIKE"/>
    <property type="match status" value="1"/>
</dbReference>
<dbReference type="EMBL" id="AB050440">
    <property type="protein sequence ID" value="BAB56014.1"/>
    <property type="molecule type" value="mRNA"/>
</dbReference>
<dbReference type="Pfam" id="PF17655">
    <property type="entry name" value="IRK_C"/>
    <property type="match status" value="1"/>
</dbReference>
<evidence type="ECO:0000256" key="15">
    <source>
        <dbReference type="ARBA" id="ARBA00076077"/>
    </source>
</evidence>
<accession>Q969A6</accession>
<dbReference type="FunFam" id="1.10.287.70:FF:000019">
    <property type="entry name" value="G protein-activated inward rectifier potassium channel 1"/>
    <property type="match status" value="1"/>
</dbReference>
<dbReference type="Gene3D" id="2.60.40.1400">
    <property type="entry name" value="G protein-activated inward rectifier potassium channel 1"/>
    <property type="match status" value="1"/>
</dbReference>
<evidence type="ECO:0000256" key="19">
    <source>
        <dbReference type="SAM" id="Phobius"/>
    </source>
</evidence>
<comment type="subcellular location">
    <subcellularLocation>
        <location evidence="1 17">Membrane</location>
        <topology evidence="1 17">Multi-pass membrane protein</topology>
    </subcellularLocation>
</comment>
<evidence type="ECO:0000256" key="17">
    <source>
        <dbReference type="RuleBase" id="RU003822"/>
    </source>
</evidence>
<evidence type="ECO:0000256" key="9">
    <source>
        <dbReference type="ARBA" id="ARBA00023136"/>
    </source>
</evidence>
<dbReference type="GO" id="GO:0034765">
    <property type="term" value="P:regulation of monoatomic ion transmembrane transport"/>
    <property type="evidence" value="ECO:0007669"/>
    <property type="project" value="TreeGrafter"/>
</dbReference>
<keyword evidence="8 17" id="KW-0406">Ion transport</keyword>
<dbReference type="PANTHER" id="PTHR11767">
    <property type="entry name" value="INWARD RECTIFIER POTASSIUM CHANNEL"/>
    <property type="match status" value="1"/>
</dbReference>
<feature type="domain" description="Potassium channel inwardly rectifying transmembrane" evidence="20">
    <location>
        <begin position="74"/>
        <end position="212"/>
    </location>
</feature>
<keyword evidence="7 19" id="KW-1133">Transmembrane helix</keyword>
<dbReference type="AlphaFoldDB" id="Q969A6"/>
<evidence type="ECO:0000256" key="1">
    <source>
        <dbReference type="ARBA" id="ARBA00004141"/>
    </source>
</evidence>
<evidence type="ECO:0000256" key="13">
    <source>
        <dbReference type="ARBA" id="ARBA00062687"/>
    </source>
</evidence>
<evidence type="ECO:0000256" key="8">
    <source>
        <dbReference type="ARBA" id="ARBA00023065"/>
    </source>
</evidence>
<evidence type="ECO:0000256" key="7">
    <source>
        <dbReference type="ARBA" id="ARBA00022989"/>
    </source>
</evidence>
<feature type="transmembrane region" description="Helical" evidence="19">
    <location>
        <begin position="146"/>
        <end position="163"/>
    </location>
</feature>
<comment type="subunit">
    <text evidence="13">Associates with KCNJ3/GIRK1 to form a G-protein-activated heteromultimer pore-forming unit. Interacts (via PDZ-binding motif) with SNX27 (via PDZ domain); the interaction is required when endocytosed to prevent degradation in lysosomes and promote recycling to the plasma membrane.</text>
</comment>
<evidence type="ECO:0000259" key="21">
    <source>
        <dbReference type="Pfam" id="PF17655"/>
    </source>
</evidence>
<evidence type="ECO:0000256" key="3">
    <source>
        <dbReference type="ARBA" id="ARBA00022538"/>
    </source>
</evidence>
<evidence type="ECO:0000256" key="12">
    <source>
        <dbReference type="ARBA" id="ARBA00061604"/>
    </source>
</evidence>
<evidence type="ECO:0000256" key="11">
    <source>
        <dbReference type="ARBA" id="ARBA00034430"/>
    </source>
</evidence>
<evidence type="ECO:0000256" key="10">
    <source>
        <dbReference type="ARBA" id="ARBA00023303"/>
    </source>
</evidence>
<evidence type="ECO:0000256" key="4">
    <source>
        <dbReference type="ARBA" id="ARBA00022692"/>
    </source>
</evidence>
<keyword evidence="10 17" id="KW-0407">Ion channel</keyword>
<keyword evidence="9 19" id="KW-0472">Membrane</keyword>
<feature type="region of interest" description="Disordered" evidence="18">
    <location>
        <begin position="396"/>
        <end position="475"/>
    </location>
</feature>
<dbReference type="InterPro" id="IPR016449">
    <property type="entry name" value="K_chnl_inward-rec_Kir"/>
</dbReference>
<comment type="similarity">
    <text evidence="12">Belongs to the inward rectifier-type potassium channel (TC 1.A.2.1) family. KCNJ9 subfamily.</text>
</comment>
<keyword evidence="3 17" id="KW-0633">Potassium transport</keyword>
<protein>
    <recommendedName>
        <fullName evidence="14">G protein-activated inward rectifier potassium channel 3</fullName>
    </recommendedName>
    <alternativeName>
        <fullName evidence="16">Inward rectifier K(+) channel Kir3.3</fullName>
    </alternativeName>
    <alternativeName>
        <fullName evidence="15">Potassium channel, inwardly rectifying subfamily J member 9</fullName>
    </alternativeName>
</protein>
<gene>
    <name evidence="22" type="primary">TuGIRK-A</name>
</gene>
<feature type="compositionally biased region" description="Low complexity" evidence="18">
    <location>
        <begin position="463"/>
        <end position="475"/>
    </location>
</feature>
<evidence type="ECO:0000256" key="16">
    <source>
        <dbReference type="ARBA" id="ARBA00081071"/>
    </source>
</evidence>
<dbReference type="InterPro" id="IPR041647">
    <property type="entry name" value="IRK_C"/>
</dbReference>
<feature type="transmembrane region" description="Helical" evidence="19">
    <location>
        <begin position="110"/>
        <end position="134"/>
    </location>
</feature>
<dbReference type="InterPro" id="IPR013518">
    <property type="entry name" value="K_chnl_inward-rec_Kir_cyto"/>
</dbReference>
<evidence type="ECO:0000256" key="5">
    <source>
        <dbReference type="ARBA" id="ARBA00022882"/>
    </source>
</evidence>
<keyword evidence="6 17" id="KW-0630">Potassium</keyword>
<feature type="domain" description="Inward rectifier potassium channel C-terminal" evidence="21">
    <location>
        <begin position="219"/>
        <end position="389"/>
    </location>
</feature>
<organism evidence="22">
    <name type="scientific">Halocynthia roretzi</name>
    <name type="common">Sea squirt</name>
    <name type="synonym">Cynthia roretzi</name>
    <dbReference type="NCBI Taxonomy" id="7729"/>
    <lineage>
        <taxon>Eukaryota</taxon>
        <taxon>Metazoa</taxon>
        <taxon>Chordata</taxon>
        <taxon>Tunicata</taxon>
        <taxon>Ascidiacea</taxon>
        <taxon>Stolidobranchia</taxon>
        <taxon>Pyuridae</taxon>
        <taxon>Halocynthia</taxon>
    </lineage>
</organism>
<keyword evidence="4 17" id="KW-0812">Transmembrane</keyword>
<dbReference type="GO" id="GO:1990573">
    <property type="term" value="P:potassium ion import across plasma membrane"/>
    <property type="evidence" value="ECO:0007669"/>
    <property type="project" value="TreeGrafter"/>
</dbReference>
<keyword evidence="2 17" id="KW-0813">Transport</keyword>
<comment type="catalytic activity">
    <reaction evidence="11">
        <text>K(+)(in) = K(+)(out)</text>
        <dbReference type="Rhea" id="RHEA:29463"/>
        <dbReference type="ChEBI" id="CHEBI:29103"/>
    </reaction>
</comment>
<dbReference type="Pfam" id="PF01007">
    <property type="entry name" value="IRK"/>
    <property type="match status" value="1"/>
</dbReference>
<evidence type="ECO:0000259" key="20">
    <source>
        <dbReference type="Pfam" id="PF01007"/>
    </source>
</evidence>
<feature type="transmembrane region" description="Helical" evidence="19">
    <location>
        <begin position="183"/>
        <end position="207"/>
    </location>
</feature>
<evidence type="ECO:0000256" key="14">
    <source>
        <dbReference type="ARBA" id="ARBA00072191"/>
    </source>
</evidence>
<proteinExistence type="evidence at transcript level"/>
<keyword evidence="5 17" id="KW-0851">Voltage-gated channel</keyword>
<dbReference type="InterPro" id="IPR014756">
    <property type="entry name" value="Ig_E-set"/>
</dbReference>
<dbReference type="GO" id="GO:0005886">
    <property type="term" value="C:plasma membrane"/>
    <property type="evidence" value="ECO:0007669"/>
    <property type="project" value="TreeGrafter"/>
</dbReference>
<dbReference type="SUPFAM" id="SSF81296">
    <property type="entry name" value="E set domains"/>
    <property type="match status" value="1"/>
</dbReference>
<evidence type="ECO:0000313" key="22">
    <source>
        <dbReference type="EMBL" id="BAB56014.1"/>
    </source>
</evidence>
<dbReference type="GO" id="GO:0005242">
    <property type="term" value="F:inward rectifier potassium channel activity"/>
    <property type="evidence" value="ECO:0007669"/>
    <property type="project" value="InterPro"/>
</dbReference>
<dbReference type="FunFam" id="2.60.40.1400:FF:000001">
    <property type="entry name" value="G protein-activated inward rectifier potassium channel 2"/>
    <property type="match status" value="1"/>
</dbReference>
<reference evidence="22" key="1">
    <citation type="journal article" date="2001" name="J. Biol. Chem.">
        <title>Characterization of heteromultimeric G protein-coupled inwardly rectifying potassium channels of the tunicate tadpole with a unique pore property.</title>
        <authorList>
            <person name="Murata Y."/>
            <person name="Okado H."/>
            <person name="Kubo Y."/>
        </authorList>
    </citation>
    <scope>NUCLEOTIDE SEQUENCE</scope>
</reference>
<dbReference type="InterPro" id="IPR040445">
    <property type="entry name" value="Kir_TM"/>
</dbReference>
<dbReference type="SUPFAM" id="SSF81324">
    <property type="entry name" value="Voltage-gated potassium channels"/>
    <property type="match status" value="1"/>
</dbReference>
<evidence type="ECO:0000256" key="18">
    <source>
        <dbReference type="SAM" id="MobiDB-lite"/>
    </source>
</evidence>
<dbReference type="Gene3D" id="1.10.287.70">
    <property type="match status" value="1"/>
</dbReference>
<evidence type="ECO:0000256" key="2">
    <source>
        <dbReference type="ARBA" id="ARBA00022448"/>
    </source>
</evidence>
<dbReference type="PRINTS" id="PR01320">
    <property type="entry name" value="KIRCHANNEL"/>
</dbReference>
<sequence>MGVISNVSPDVTNKWRTDSQVLPALGNSKARDTLFQEKMVRTHSRRPSCVPAITRDTPGGVKRPTKRRRQTRFVTKNGHCNVRHGNVEDRSRYLSDLFTTLVDLEWRYNVMIFISTYTITWLVFAFVWWFISFCRNDLNLDVKNQTVCVIGIKSFTSAFLFSIETQVTIGYGTRAITEHCPEAIILLLIQSLLGSIVDAFMVGCMFVKISQPKKRAETIMFSHKAVMSLRDGQMCLMFRVGDLRNSHIVEAQIRAKLIKSRQTQEGEFMALDQTDFNVGFTTGADRLFLVTPLIICHIIDEKSPFWEMSAEDLINEEFEIVVILEGMVEATGMTCQARSSYVEDEVLWGQRFMQVLMLEKGYFEVNYNNFHDTFEVSSPTASAKEQAEERIKQRLNEANNSPGALSMHRTLPRSPRVQESASLSSSFPTPTVRRKKTSIANNCYPDEVEENNKSDSPGIEKTNVQSNENNNNSLQPVLASYPVHSTLGQQQASSQSEADLLRLNKRLASVNETAEIENVNEADDRIYFRKSIASLLGGGYQAMNRRNDSYFADDSYDYHHRRNPLGRPKSASVSVPSLWRSSEISDHPFADYLKSATPRGDGKNFYGTQNAV</sequence>
<feature type="compositionally biased region" description="Polar residues" evidence="18">
    <location>
        <begin position="417"/>
        <end position="429"/>
    </location>
</feature>
<evidence type="ECO:0000256" key="6">
    <source>
        <dbReference type="ARBA" id="ARBA00022958"/>
    </source>
</evidence>
<dbReference type="GO" id="GO:0034702">
    <property type="term" value="C:monoatomic ion channel complex"/>
    <property type="evidence" value="ECO:0007669"/>
    <property type="project" value="UniProtKB-KW"/>
</dbReference>
<name>Q969A6_HALRO</name>